<evidence type="ECO:0000259" key="1">
    <source>
        <dbReference type="Pfam" id="PF00535"/>
    </source>
</evidence>
<name>A0AAQ3QTK8_9BACT</name>
<reference evidence="2 3" key="1">
    <citation type="submission" date="2023-10" db="EMBL/GenBank/DDBJ databases">
        <title>Rubellicoccus peritrichatus gen. nov., sp. nov., isolated from an algae of coral reef tank.</title>
        <authorList>
            <person name="Luo J."/>
        </authorList>
    </citation>
    <scope>NUCLEOTIDE SEQUENCE [LARGE SCALE GENOMIC DNA]</scope>
    <source>
        <strain evidence="2 3">CR14</strain>
    </source>
</reference>
<protein>
    <submittedName>
        <fullName evidence="2">Glycosyltransferase family 2 protein</fullName>
        <ecNumber evidence="2">2.4.-.-</ecNumber>
    </submittedName>
</protein>
<proteinExistence type="predicted"/>
<dbReference type="RefSeq" id="WP_317833915.1">
    <property type="nucleotide sequence ID" value="NZ_CP136920.1"/>
</dbReference>
<evidence type="ECO:0000313" key="2">
    <source>
        <dbReference type="EMBL" id="WOO41431.1"/>
    </source>
</evidence>
<dbReference type="EMBL" id="CP136920">
    <property type="protein sequence ID" value="WOO41431.1"/>
    <property type="molecule type" value="Genomic_DNA"/>
</dbReference>
<dbReference type="Proteomes" id="UP001304300">
    <property type="component" value="Chromosome"/>
</dbReference>
<keyword evidence="3" id="KW-1185">Reference proteome</keyword>
<dbReference type="PANTHER" id="PTHR43685:SF2">
    <property type="entry name" value="GLYCOSYLTRANSFERASE 2-LIKE DOMAIN-CONTAINING PROTEIN"/>
    <property type="match status" value="1"/>
</dbReference>
<dbReference type="AlphaFoldDB" id="A0AAQ3QTK8"/>
<sequence>MHNWPHAIPAFANPSTNTSNPLPKISIVTPSFNQGAFIEETILSVINQNYPNIEYIIIDGGSTDESVSIINRYEDHINSWVSEPDNGQSDAIIKGFKKCTGDLILWLNSDDLLTPGALHLIASIWQKHPEVGLITGNCHQLFDLKTIDYKPLTSADARTKAFDHKRLNYQNPIRQPSTYINRKAYEECGGVKDDYSYCMDYDLWVNLSRHNYEIVETQAQLSVFRLHDQCKSVVSSHRFLTENLAVAIRYQPDLAIISRIQRLAEYLIEQEATTHVKTISKLIEDDITETFPKEKLTIKHNLLLKGIFLAIKSKEQVTRWRLFSSAFFNCYKSPRLLIHLIKTISS</sequence>
<gene>
    <name evidence="2" type="ORF">RZN69_22655</name>
</gene>
<dbReference type="PANTHER" id="PTHR43685">
    <property type="entry name" value="GLYCOSYLTRANSFERASE"/>
    <property type="match status" value="1"/>
</dbReference>
<dbReference type="CDD" id="cd06433">
    <property type="entry name" value="GT_2_WfgS_like"/>
    <property type="match status" value="1"/>
</dbReference>
<keyword evidence="2" id="KW-0808">Transferase</keyword>
<dbReference type="SUPFAM" id="SSF53448">
    <property type="entry name" value="Nucleotide-diphospho-sugar transferases"/>
    <property type="match status" value="1"/>
</dbReference>
<keyword evidence="2" id="KW-0328">Glycosyltransferase</keyword>
<dbReference type="InterPro" id="IPR029044">
    <property type="entry name" value="Nucleotide-diphossugar_trans"/>
</dbReference>
<organism evidence="2 3">
    <name type="scientific">Rubellicoccus peritrichatus</name>
    <dbReference type="NCBI Taxonomy" id="3080537"/>
    <lineage>
        <taxon>Bacteria</taxon>
        <taxon>Pseudomonadati</taxon>
        <taxon>Verrucomicrobiota</taxon>
        <taxon>Opitutia</taxon>
        <taxon>Puniceicoccales</taxon>
        <taxon>Cerasicoccaceae</taxon>
        <taxon>Rubellicoccus</taxon>
    </lineage>
</organism>
<dbReference type="InterPro" id="IPR050834">
    <property type="entry name" value="Glycosyltransf_2"/>
</dbReference>
<dbReference type="GO" id="GO:0016757">
    <property type="term" value="F:glycosyltransferase activity"/>
    <property type="evidence" value="ECO:0007669"/>
    <property type="project" value="UniProtKB-KW"/>
</dbReference>
<evidence type="ECO:0000313" key="3">
    <source>
        <dbReference type="Proteomes" id="UP001304300"/>
    </source>
</evidence>
<dbReference type="Pfam" id="PF00535">
    <property type="entry name" value="Glycos_transf_2"/>
    <property type="match status" value="1"/>
</dbReference>
<dbReference type="InterPro" id="IPR001173">
    <property type="entry name" value="Glyco_trans_2-like"/>
</dbReference>
<feature type="domain" description="Glycosyltransferase 2-like" evidence="1">
    <location>
        <begin position="26"/>
        <end position="134"/>
    </location>
</feature>
<accession>A0AAQ3QTK8</accession>
<dbReference type="EC" id="2.4.-.-" evidence="2"/>
<dbReference type="Gene3D" id="3.90.550.10">
    <property type="entry name" value="Spore Coat Polysaccharide Biosynthesis Protein SpsA, Chain A"/>
    <property type="match status" value="1"/>
</dbReference>